<dbReference type="Pfam" id="PF00891">
    <property type="entry name" value="Methyltransf_2"/>
    <property type="match status" value="1"/>
</dbReference>
<dbReference type="InterPro" id="IPR016461">
    <property type="entry name" value="COMT-like"/>
</dbReference>
<keyword evidence="2 6" id="KW-0808">Transferase</keyword>
<dbReference type="AlphaFoldDB" id="A0A2D0KPS9"/>
<dbReference type="PANTHER" id="PTHR43712">
    <property type="entry name" value="PUTATIVE (AFU_ORTHOLOGUE AFUA_4G14580)-RELATED"/>
    <property type="match status" value="1"/>
</dbReference>
<dbReference type="SUPFAM" id="SSF46785">
    <property type="entry name" value="Winged helix' DNA-binding domain"/>
    <property type="match status" value="1"/>
</dbReference>
<gene>
    <name evidence="6" type="ORF">Xsto_02017</name>
</gene>
<dbReference type="GO" id="GO:0032259">
    <property type="term" value="P:methylation"/>
    <property type="evidence" value="ECO:0007669"/>
    <property type="project" value="UniProtKB-KW"/>
</dbReference>
<evidence type="ECO:0000259" key="5">
    <source>
        <dbReference type="Pfam" id="PF00891"/>
    </source>
</evidence>
<protein>
    <submittedName>
        <fullName evidence="6">Phenazine-specific methyltransferase PhzM</fullName>
    </submittedName>
</protein>
<keyword evidence="3" id="KW-0949">S-adenosyl-L-methionine</keyword>
<dbReference type="Gene3D" id="1.10.10.10">
    <property type="entry name" value="Winged helix-like DNA-binding domain superfamily/Winged helix DNA-binding domain"/>
    <property type="match status" value="1"/>
</dbReference>
<dbReference type="EMBL" id="NJAJ01000016">
    <property type="protein sequence ID" value="PHM65439.1"/>
    <property type="molecule type" value="Genomic_DNA"/>
</dbReference>
<dbReference type="InterPro" id="IPR001077">
    <property type="entry name" value="COMT_C"/>
</dbReference>
<evidence type="ECO:0000313" key="7">
    <source>
        <dbReference type="Proteomes" id="UP000222366"/>
    </source>
</evidence>
<dbReference type="InterPro" id="IPR036390">
    <property type="entry name" value="WH_DNA-bd_sf"/>
</dbReference>
<dbReference type="InterPro" id="IPR036388">
    <property type="entry name" value="WH-like_DNA-bd_sf"/>
</dbReference>
<evidence type="ECO:0000256" key="1">
    <source>
        <dbReference type="ARBA" id="ARBA00022603"/>
    </source>
</evidence>
<dbReference type="PIRSF" id="PIRSF005739">
    <property type="entry name" value="O-mtase"/>
    <property type="match status" value="1"/>
</dbReference>
<keyword evidence="1 6" id="KW-0489">Methyltransferase</keyword>
<dbReference type="PANTHER" id="PTHR43712:SF2">
    <property type="entry name" value="O-METHYLTRANSFERASE CICE"/>
    <property type="match status" value="1"/>
</dbReference>
<evidence type="ECO:0000256" key="2">
    <source>
        <dbReference type="ARBA" id="ARBA00022679"/>
    </source>
</evidence>
<evidence type="ECO:0000313" key="6">
    <source>
        <dbReference type="EMBL" id="PHM65439.1"/>
    </source>
</evidence>
<dbReference type="Proteomes" id="UP000222366">
    <property type="component" value="Unassembled WGS sequence"/>
</dbReference>
<accession>A0A2D0KPS9</accession>
<organism evidence="6 7">
    <name type="scientific">Xenorhabdus stockiae</name>
    <dbReference type="NCBI Taxonomy" id="351614"/>
    <lineage>
        <taxon>Bacteria</taxon>
        <taxon>Pseudomonadati</taxon>
        <taxon>Pseudomonadota</taxon>
        <taxon>Gammaproteobacteria</taxon>
        <taxon>Enterobacterales</taxon>
        <taxon>Morganellaceae</taxon>
        <taxon>Xenorhabdus</taxon>
    </lineage>
</organism>
<reference evidence="6 7" key="1">
    <citation type="journal article" date="2017" name="Nat. Microbiol.">
        <title>Natural product diversity associated with the nematode symbionts Photorhabdus and Xenorhabdus.</title>
        <authorList>
            <person name="Tobias N.J."/>
            <person name="Wolff H."/>
            <person name="Djahanschiri B."/>
            <person name="Grundmann F."/>
            <person name="Kronenwerth M."/>
            <person name="Shi Y.M."/>
            <person name="Simonyi S."/>
            <person name="Grun P."/>
            <person name="Shapiro-Ilan D."/>
            <person name="Pidot S.J."/>
            <person name="Stinear T.P."/>
            <person name="Ebersberger I."/>
            <person name="Bode H.B."/>
        </authorList>
    </citation>
    <scope>NUCLEOTIDE SEQUENCE [LARGE SCALE GENOMIC DNA]</scope>
    <source>
        <strain evidence="6 7">DSM 17904</strain>
    </source>
</reference>
<evidence type="ECO:0000256" key="4">
    <source>
        <dbReference type="PIRSR" id="PIRSR005739-1"/>
    </source>
</evidence>
<dbReference type="GO" id="GO:0008171">
    <property type="term" value="F:O-methyltransferase activity"/>
    <property type="evidence" value="ECO:0007669"/>
    <property type="project" value="InterPro"/>
</dbReference>
<name>A0A2D0KPS9_9GAMM</name>
<feature type="active site" description="Proton acceptor" evidence="4">
    <location>
        <position position="232"/>
    </location>
</feature>
<comment type="caution">
    <text evidence="6">The sequence shown here is derived from an EMBL/GenBank/DDBJ whole genome shotgun (WGS) entry which is preliminary data.</text>
</comment>
<dbReference type="RefSeq" id="WP_099110255.1">
    <property type="nucleotide sequence ID" value="NZ_CAWNRH010000068.1"/>
</dbReference>
<dbReference type="InterPro" id="IPR029063">
    <property type="entry name" value="SAM-dependent_MTases_sf"/>
</dbReference>
<evidence type="ECO:0000256" key="3">
    <source>
        <dbReference type="ARBA" id="ARBA00022691"/>
    </source>
</evidence>
<dbReference type="Gene3D" id="3.40.50.150">
    <property type="entry name" value="Vaccinia Virus protein VP39"/>
    <property type="match status" value="1"/>
</dbReference>
<dbReference type="PROSITE" id="PS51683">
    <property type="entry name" value="SAM_OMT_II"/>
    <property type="match status" value="1"/>
</dbReference>
<feature type="domain" description="O-methyltransferase C-terminal" evidence="5">
    <location>
        <begin position="127"/>
        <end position="300"/>
    </location>
</feature>
<dbReference type="SUPFAM" id="SSF53335">
    <property type="entry name" value="S-adenosyl-L-methionine-dependent methyltransferases"/>
    <property type="match status" value="1"/>
</dbReference>
<sequence>MLSEMTVSYRKSAALFAFVESKAPLYLTTQEGKTAKHLAQLCHVSEDRFHRLLNYMQTLNVLTKKEDKFYLTEQCSTLSDPNSFETLHIKFELNPAIWNAWSQYSTSLNEMSDKPAFEIQNHQSFFAYAGHESNKNFKMIFDASMAKATESKSDQIIENIPLNGINSFIDIGGGLGALAKNIKIRYPHIQCHVMDLYDFDKKESEGVTLINGDFFADIPSGYDAYCIQNVLHNWPDKKAVDILRNCHKAMRKDSVLYIIEMIKEKNNATSESFDLYMDVTVSGKSRYRSEFESIAGQAGLTITNVYNLNFSLIGSHHYIIEMKK</sequence>
<keyword evidence="7" id="KW-1185">Reference proteome</keyword>
<proteinExistence type="predicted"/>